<dbReference type="SUPFAM" id="SSF46894">
    <property type="entry name" value="C-terminal effector domain of the bipartite response regulators"/>
    <property type="match status" value="1"/>
</dbReference>
<dbReference type="PROSITE" id="PS50110">
    <property type="entry name" value="RESPONSE_REGULATORY"/>
    <property type="match status" value="1"/>
</dbReference>
<protein>
    <submittedName>
        <fullName evidence="11">Response regulator transcription factor</fullName>
    </submittedName>
</protein>
<dbReference type="PANTHER" id="PTHR48111">
    <property type="entry name" value="REGULATOR OF RPOS"/>
    <property type="match status" value="1"/>
</dbReference>
<evidence type="ECO:0000313" key="12">
    <source>
        <dbReference type="Proteomes" id="UP001201985"/>
    </source>
</evidence>
<dbReference type="InterPro" id="IPR036388">
    <property type="entry name" value="WH-like_DNA-bd_sf"/>
</dbReference>
<evidence type="ECO:0000256" key="7">
    <source>
        <dbReference type="PROSITE-ProRule" id="PRU01091"/>
    </source>
</evidence>
<dbReference type="PANTHER" id="PTHR48111:SF22">
    <property type="entry name" value="REGULATOR OF RPOS"/>
    <property type="match status" value="1"/>
</dbReference>
<keyword evidence="3" id="KW-0805">Transcription regulation</keyword>
<name>A0ABS9VZX0_9PROT</name>
<evidence type="ECO:0000256" key="6">
    <source>
        <dbReference type="PROSITE-ProRule" id="PRU00169"/>
    </source>
</evidence>
<organism evidence="11 12">
    <name type="scientific">Teichococcus vastitatis</name>
    <dbReference type="NCBI Taxonomy" id="2307076"/>
    <lineage>
        <taxon>Bacteria</taxon>
        <taxon>Pseudomonadati</taxon>
        <taxon>Pseudomonadota</taxon>
        <taxon>Alphaproteobacteria</taxon>
        <taxon>Acetobacterales</taxon>
        <taxon>Roseomonadaceae</taxon>
        <taxon>Roseomonas</taxon>
    </lineage>
</organism>
<evidence type="ECO:0000259" key="9">
    <source>
        <dbReference type="PROSITE" id="PS50110"/>
    </source>
</evidence>
<evidence type="ECO:0000256" key="1">
    <source>
        <dbReference type="ARBA" id="ARBA00022553"/>
    </source>
</evidence>
<evidence type="ECO:0000256" key="2">
    <source>
        <dbReference type="ARBA" id="ARBA00023012"/>
    </source>
</evidence>
<reference evidence="11 12" key="1">
    <citation type="submission" date="2022-03" db="EMBL/GenBank/DDBJ databases">
        <title>Complete genome analysis of Roseomonas KG 17.1 : a prolific producer of plant growth promoters.</title>
        <authorList>
            <person name="Saadouli I."/>
            <person name="Najjari A."/>
            <person name="Mosbah A."/>
            <person name="Ouzari H.I."/>
        </authorList>
    </citation>
    <scope>NUCLEOTIDE SEQUENCE [LARGE SCALE GENOMIC DNA]</scope>
    <source>
        <strain evidence="11 12">KG17-1</strain>
    </source>
</reference>
<dbReference type="SUPFAM" id="SSF52172">
    <property type="entry name" value="CheY-like"/>
    <property type="match status" value="1"/>
</dbReference>
<dbReference type="Gene3D" id="1.10.10.10">
    <property type="entry name" value="Winged helix-like DNA-binding domain superfamily/Winged helix DNA-binding domain"/>
    <property type="match status" value="1"/>
</dbReference>
<proteinExistence type="predicted"/>
<evidence type="ECO:0000256" key="3">
    <source>
        <dbReference type="ARBA" id="ARBA00023015"/>
    </source>
</evidence>
<accession>A0ABS9VZX0</accession>
<feature type="domain" description="OmpR/PhoB-type" evidence="10">
    <location>
        <begin position="124"/>
        <end position="222"/>
    </location>
</feature>
<dbReference type="Pfam" id="PF00486">
    <property type="entry name" value="Trans_reg_C"/>
    <property type="match status" value="1"/>
</dbReference>
<dbReference type="Gene3D" id="3.40.50.2300">
    <property type="match status" value="1"/>
</dbReference>
<comment type="caution">
    <text evidence="11">The sequence shown here is derived from an EMBL/GenBank/DDBJ whole genome shotgun (WGS) entry which is preliminary data.</text>
</comment>
<keyword evidence="4 7" id="KW-0238">DNA-binding</keyword>
<evidence type="ECO:0000313" key="11">
    <source>
        <dbReference type="EMBL" id="MCI0752596.1"/>
    </source>
</evidence>
<dbReference type="CDD" id="cd00383">
    <property type="entry name" value="trans_reg_C"/>
    <property type="match status" value="1"/>
</dbReference>
<comment type="caution">
    <text evidence="6">Lacks conserved residue(s) required for the propagation of feature annotation.</text>
</comment>
<feature type="domain" description="Response regulatory" evidence="9">
    <location>
        <begin position="1"/>
        <end position="116"/>
    </location>
</feature>
<dbReference type="EMBL" id="JALBUU010000004">
    <property type="protein sequence ID" value="MCI0752596.1"/>
    <property type="molecule type" value="Genomic_DNA"/>
</dbReference>
<keyword evidence="5" id="KW-0804">Transcription</keyword>
<dbReference type="InterPro" id="IPR016032">
    <property type="entry name" value="Sig_transdc_resp-reg_C-effctor"/>
</dbReference>
<sequence length="264" mass="28534">MHILLGSHLGSASVYRRALQQIGHSCDLAEALEDTPSAAQHSDHHDVILLEIGQLDRQGLPLIRDTRRRGVQSPLMISAARLTAAEEQAALECGADQVLQGPPHPPLLNARLQAVLRRSLGHSGPELRCGNVVLHQARGTVVVDDRPVGVTASEFAVLEMLMLRPGVMLTKEHFMARAYGEEDGPDYRILDVFICKLRRKLAAAGSAKIVRTIWGRGYAIEEPSASDVAAARARLTGARLTGALPRSRRTPPAQPQLETIATAA</sequence>
<dbReference type="Proteomes" id="UP001201985">
    <property type="component" value="Unassembled WGS sequence"/>
</dbReference>
<feature type="region of interest" description="Disordered" evidence="8">
    <location>
        <begin position="241"/>
        <end position="264"/>
    </location>
</feature>
<feature type="DNA-binding region" description="OmpR/PhoB-type" evidence="7">
    <location>
        <begin position="124"/>
        <end position="222"/>
    </location>
</feature>
<keyword evidence="12" id="KW-1185">Reference proteome</keyword>
<evidence type="ECO:0000256" key="4">
    <source>
        <dbReference type="ARBA" id="ARBA00023125"/>
    </source>
</evidence>
<evidence type="ECO:0000256" key="8">
    <source>
        <dbReference type="SAM" id="MobiDB-lite"/>
    </source>
</evidence>
<evidence type="ECO:0000256" key="5">
    <source>
        <dbReference type="ARBA" id="ARBA00023163"/>
    </source>
</evidence>
<dbReference type="InterPro" id="IPR001789">
    <property type="entry name" value="Sig_transdc_resp-reg_receiver"/>
</dbReference>
<keyword evidence="1" id="KW-0597">Phosphoprotein</keyword>
<evidence type="ECO:0000259" key="10">
    <source>
        <dbReference type="PROSITE" id="PS51755"/>
    </source>
</evidence>
<dbReference type="InterPro" id="IPR001867">
    <property type="entry name" value="OmpR/PhoB-type_DNA-bd"/>
</dbReference>
<dbReference type="InterPro" id="IPR011006">
    <property type="entry name" value="CheY-like_superfamily"/>
</dbReference>
<dbReference type="SMART" id="SM00862">
    <property type="entry name" value="Trans_reg_C"/>
    <property type="match status" value="1"/>
</dbReference>
<dbReference type="PROSITE" id="PS51755">
    <property type="entry name" value="OMPR_PHOB"/>
    <property type="match status" value="1"/>
</dbReference>
<gene>
    <name evidence="11" type="ORF">MON41_02295</name>
</gene>
<dbReference type="InterPro" id="IPR039420">
    <property type="entry name" value="WalR-like"/>
</dbReference>
<keyword evidence="2" id="KW-0902">Two-component regulatory system</keyword>
<dbReference type="RefSeq" id="WP_120010604.1">
    <property type="nucleotide sequence ID" value="NZ_JALBUU010000004.1"/>
</dbReference>